<evidence type="ECO:0000256" key="1">
    <source>
        <dbReference type="ARBA" id="ARBA00009995"/>
    </source>
</evidence>
<gene>
    <name evidence="5" type="primary">LOC111012711</name>
</gene>
<name>A0A6J1CNH3_MOMCH</name>
<dbReference type="RefSeq" id="XP_022142657.1">
    <property type="nucleotide sequence ID" value="XM_022286965.1"/>
</dbReference>
<dbReference type="PANTHER" id="PTHR48047:SF150">
    <property type="entry name" value="SOLANIDINE UDP-GLUCOSE GLUCOSYLTRANSFERASE 1"/>
    <property type="match status" value="1"/>
</dbReference>
<dbReference type="FunFam" id="3.40.50.2000:FF:000047">
    <property type="entry name" value="Glycosyltransferase"/>
    <property type="match status" value="1"/>
</dbReference>
<reference evidence="5" key="1">
    <citation type="submission" date="2025-08" db="UniProtKB">
        <authorList>
            <consortium name="RefSeq"/>
        </authorList>
    </citation>
    <scope>IDENTIFICATION</scope>
</reference>
<dbReference type="GeneID" id="111012711"/>
<dbReference type="Gene3D" id="3.40.50.2000">
    <property type="entry name" value="Glycogen Phosphorylase B"/>
    <property type="match status" value="2"/>
</dbReference>
<dbReference type="GO" id="GO:0035251">
    <property type="term" value="F:UDP-glucosyltransferase activity"/>
    <property type="evidence" value="ECO:0007669"/>
    <property type="project" value="TreeGrafter"/>
</dbReference>
<accession>A0A6J1CNH3</accession>
<keyword evidence="2" id="KW-0328">Glycosyltransferase</keyword>
<proteinExistence type="inferred from homology"/>
<evidence type="ECO:0000256" key="3">
    <source>
        <dbReference type="ARBA" id="ARBA00022679"/>
    </source>
</evidence>
<protein>
    <submittedName>
        <fullName evidence="5">UDP-glucose flavonoid 3-O-glucosyltransferase 7-like</fullName>
    </submittedName>
</protein>
<dbReference type="AlphaFoldDB" id="A0A6J1CNH3"/>
<keyword evidence="4" id="KW-1185">Reference proteome</keyword>
<dbReference type="KEGG" id="mcha:111012711"/>
<dbReference type="PANTHER" id="PTHR48047">
    <property type="entry name" value="GLYCOSYLTRANSFERASE"/>
    <property type="match status" value="1"/>
</dbReference>
<evidence type="ECO:0000313" key="4">
    <source>
        <dbReference type="Proteomes" id="UP000504603"/>
    </source>
</evidence>
<sequence>MEEAESRSYGTIMINFLDLEPAYAQHFKQVHGGKFWSIGPTPLFCRKSIRSTATNNSINGDQKDVFSWLDSQKPNSVLYVCFGGMVRFSAEQLREIAMALEGSGKPFLWVCRAPENISESGEEWLPEGFEERNRKQRRGFLIKGWAPQVQILDHPSVAGFMTHCGCNSLMEAMTAGVALITWPLFSEQFYNEKLIVDVLKCGIAAGSECWNEGFNITSPTVRRHKIQNAVCRLMSDSVEAEEIRRRANELKRMANRAVEQGGSSHSDLMDLISDLKIQTLGHGKHHAPLT</sequence>
<dbReference type="Pfam" id="PF00201">
    <property type="entry name" value="UDPGT"/>
    <property type="match status" value="1"/>
</dbReference>
<dbReference type="InterPro" id="IPR002213">
    <property type="entry name" value="UDP_glucos_trans"/>
</dbReference>
<dbReference type="SUPFAM" id="SSF53756">
    <property type="entry name" value="UDP-Glycosyltransferase/glycogen phosphorylase"/>
    <property type="match status" value="1"/>
</dbReference>
<dbReference type="OrthoDB" id="5835829at2759"/>
<evidence type="ECO:0000313" key="5">
    <source>
        <dbReference type="RefSeq" id="XP_022142657.1"/>
    </source>
</evidence>
<dbReference type="CDD" id="cd03784">
    <property type="entry name" value="GT1_Gtf-like"/>
    <property type="match status" value="1"/>
</dbReference>
<comment type="similarity">
    <text evidence="1">Belongs to the UDP-glycosyltransferase family.</text>
</comment>
<organism evidence="4 5">
    <name type="scientific">Momordica charantia</name>
    <name type="common">Bitter gourd</name>
    <name type="synonym">Balsam pear</name>
    <dbReference type="NCBI Taxonomy" id="3673"/>
    <lineage>
        <taxon>Eukaryota</taxon>
        <taxon>Viridiplantae</taxon>
        <taxon>Streptophyta</taxon>
        <taxon>Embryophyta</taxon>
        <taxon>Tracheophyta</taxon>
        <taxon>Spermatophyta</taxon>
        <taxon>Magnoliopsida</taxon>
        <taxon>eudicotyledons</taxon>
        <taxon>Gunneridae</taxon>
        <taxon>Pentapetalae</taxon>
        <taxon>rosids</taxon>
        <taxon>fabids</taxon>
        <taxon>Cucurbitales</taxon>
        <taxon>Cucurbitaceae</taxon>
        <taxon>Momordiceae</taxon>
        <taxon>Momordica</taxon>
    </lineage>
</organism>
<keyword evidence="3" id="KW-0808">Transferase</keyword>
<dbReference type="Proteomes" id="UP000504603">
    <property type="component" value="Unplaced"/>
</dbReference>
<evidence type="ECO:0000256" key="2">
    <source>
        <dbReference type="ARBA" id="ARBA00022676"/>
    </source>
</evidence>